<sequence length="267" mass="29883">MESRVHIELGYANKDVSDMVSTRYAKLLIDTADTLAGARNAQESWDAAVRIVRRIGAKDLNCGAIMRDSRELAWLRSSMDIRWLRQYHQARFYEVDPVLEACKAGVPNQFVDVPERLRRARSARERDMFGCLLDFDYRYFLTQTWIVGGAERTIVLGCDSDPMGLYGPGTARAFRAISALLNDAILPPGDETAQEWACESPWAQLTSRERDVLGYLAHGLQLHEVAERFTITEQEAACHLLSACRTLGVAAPEQALSMAMARGLLSL</sequence>
<dbReference type="SUPFAM" id="SSF75516">
    <property type="entry name" value="Pheromone-binding domain of LuxR-like quorum-sensing transcription factors"/>
    <property type="match status" value="1"/>
</dbReference>
<evidence type="ECO:0000313" key="5">
    <source>
        <dbReference type="EMBL" id="PBD19547.1"/>
    </source>
</evidence>
<evidence type="ECO:0000256" key="3">
    <source>
        <dbReference type="ARBA" id="ARBA00023163"/>
    </source>
</evidence>
<name>A0A2A3JXJ5_9RHOB</name>
<dbReference type="SMART" id="SM00421">
    <property type="entry name" value="HTH_LUXR"/>
    <property type="match status" value="1"/>
</dbReference>
<keyword evidence="3" id="KW-0804">Transcription</keyword>
<evidence type="ECO:0000256" key="1">
    <source>
        <dbReference type="ARBA" id="ARBA00023015"/>
    </source>
</evidence>
<dbReference type="GO" id="GO:0006355">
    <property type="term" value="P:regulation of DNA-templated transcription"/>
    <property type="evidence" value="ECO:0007669"/>
    <property type="project" value="InterPro"/>
</dbReference>
<dbReference type="OrthoDB" id="7692966at2"/>
<comment type="caution">
    <text evidence="5">The sequence shown here is derived from an EMBL/GenBank/DDBJ whole genome shotgun (WGS) entry which is preliminary data.</text>
</comment>
<dbReference type="InterPro" id="IPR016032">
    <property type="entry name" value="Sig_transdc_resp-reg_C-effctor"/>
</dbReference>
<evidence type="ECO:0000256" key="2">
    <source>
        <dbReference type="ARBA" id="ARBA00023125"/>
    </source>
</evidence>
<dbReference type="GO" id="GO:0003677">
    <property type="term" value="F:DNA binding"/>
    <property type="evidence" value="ECO:0007669"/>
    <property type="project" value="UniProtKB-KW"/>
</dbReference>
<dbReference type="InterPro" id="IPR000792">
    <property type="entry name" value="Tscrpt_reg_LuxR_C"/>
</dbReference>
<dbReference type="RefSeq" id="WP_095881911.1">
    <property type="nucleotide sequence ID" value="NZ_NTHN02000014.1"/>
</dbReference>
<dbReference type="SUPFAM" id="SSF46894">
    <property type="entry name" value="C-terminal effector domain of the bipartite response regulators"/>
    <property type="match status" value="1"/>
</dbReference>
<feature type="domain" description="HTH luxR-type" evidence="4">
    <location>
        <begin position="202"/>
        <end position="259"/>
    </location>
</feature>
<organism evidence="5">
    <name type="scientific">Alloyangia mangrovi</name>
    <dbReference type="NCBI Taxonomy" id="1779329"/>
    <lineage>
        <taxon>Bacteria</taxon>
        <taxon>Pseudomonadati</taxon>
        <taxon>Pseudomonadota</taxon>
        <taxon>Alphaproteobacteria</taxon>
        <taxon>Rhodobacterales</taxon>
        <taxon>Roseobacteraceae</taxon>
        <taxon>Alloyangia</taxon>
    </lineage>
</organism>
<evidence type="ECO:0000259" key="4">
    <source>
        <dbReference type="SMART" id="SM00421"/>
    </source>
</evidence>
<reference evidence="5" key="1">
    <citation type="submission" date="2017-09" db="EMBL/GenBank/DDBJ databases">
        <title>Yangia sp. SAOS 153D whole genome sequencing.</title>
        <authorList>
            <person name="Verma A."/>
            <person name="Krishnamurthi S."/>
        </authorList>
    </citation>
    <scope>NUCLEOTIDE SEQUENCE [LARGE SCALE GENOMIC DNA]</scope>
    <source>
        <strain evidence="5">SAOS 153D</strain>
    </source>
</reference>
<dbReference type="InterPro" id="IPR036693">
    <property type="entry name" value="TF_LuxR_autoind-bd_dom_sf"/>
</dbReference>
<accession>A0A2A3JXJ5</accession>
<dbReference type="Pfam" id="PF03472">
    <property type="entry name" value="Autoind_bind"/>
    <property type="match status" value="1"/>
</dbReference>
<dbReference type="InterPro" id="IPR005143">
    <property type="entry name" value="TF_LuxR_autoind-bd_dom"/>
</dbReference>
<keyword evidence="1" id="KW-0805">Transcription regulation</keyword>
<dbReference type="InterPro" id="IPR036388">
    <property type="entry name" value="WH-like_DNA-bd_sf"/>
</dbReference>
<dbReference type="Pfam" id="PF00196">
    <property type="entry name" value="GerE"/>
    <property type="match status" value="1"/>
</dbReference>
<gene>
    <name evidence="5" type="ORF">CLG85_08710</name>
</gene>
<dbReference type="AlphaFoldDB" id="A0A2A3JXJ5"/>
<keyword evidence="2" id="KW-0238">DNA-binding</keyword>
<dbReference type="Gene3D" id="1.10.10.10">
    <property type="entry name" value="Winged helix-like DNA-binding domain superfamily/Winged helix DNA-binding domain"/>
    <property type="match status" value="1"/>
</dbReference>
<protein>
    <recommendedName>
        <fullName evidence="4">HTH luxR-type domain-containing protein</fullName>
    </recommendedName>
</protein>
<proteinExistence type="predicted"/>
<dbReference type="Gene3D" id="3.30.450.80">
    <property type="entry name" value="Transcription factor LuxR-like, autoinducer-binding domain"/>
    <property type="match status" value="1"/>
</dbReference>
<dbReference type="EMBL" id="NTHN01000121">
    <property type="protein sequence ID" value="PBD19547.1"/>
    <property type="molecule type" value="Genomic_DNA"/>
</dbReference>